<protein>
    <recommendedName>
        <fullName evidence="2">Alginate lyase 2 domain-containing protein</fullName>
    </recommendedName>
</protein>
<evidence type="ECO:0000259" key="2">
    <source>
        <dbReference type="Pfam" id="PF08787"/>
    </source>
</evidence>
<feature type="region of interest" description="Disordered" evidence="1">
    <location>
        <begin position="246"/>
        <end position="275"/>
    </location>
</feature>
<name>A0A3G4ZVM8_9VIRU</name>
<dbReference type="Pfam" id="PF08787">
    <property type="entry name" value="Alginate_lyase2"/>
    <property type="match status" value="1"/>
</dbReference>
<evidence type="ECO:0000256" key="1">
    <source>
        <dbReference type="SAM" id="MobiDB-lite"/>
    </source>
</evidence>
<feature type="compositionally biased region" description="Pro residues" evidence="1">
    <location>
        <begin position="249"/>
        <end position="275"/>
    </location>
</feature>
<feature type="domain" description="Alginate lyase 2" evidence="2">
    <location>
        <begin position="13"/>
        <end position="242"/>
    </location>
</feature>
<gene>
    <name evidence="3" type="ORF">Edafosvirus11_29</name>
</gene>
<proteinExistence type="predicted"/>
<organism evidence="3">
    <name type="scientific">Edafosvirus sp</name>
    <dbReference type="NCBI Taxonomy" id="2487765"/>
    <lineage>
        <taxon>Viruses</taxon>
        <taxon>Varidnaviria</taxon>
        <taxon>Bamfordvirae</taxon>
        <taxon>Nucleocytoviricota</taxon>
        <taxon>Megaviricetes</taxon>
        <taxon>Imitervirales</taxon>
        <taxon>Mimiviridae</taxon>
        <taxon>Klosneuvirinae</taxon>
    </lineage>
</organism>
<dbReference type="InterPro" id="IPR013320">
    <property type="entry name" value="ConA-like_dom_sf"/>
</dbReference>
<evidence type="ECO:0000313" key="3">
    <source>
        <dbReference type="EMBL" id="AYV78394.1"/>
    </source>
</evidence>
<sequence>MSLNPSKPPGSNFNLGIWELDLPVKSGTSIEIIPGTELTAGYTSEYFYTDKTDGSMVFWCPATGAATPNSHFPRSELRETGNGTDWPLLSGTHILNATCKVTLLPKTKGIYIGQIHGDNASDNPQICKLLWTIDNKITVQIQNDSKPGTEITYPMGSCILGQKISYTLSMTSNGNNTSTLAASVTVNDSTGKPITTAMSYVYKSTYWNNQKYYFKAGDYVQETTTSGTDAGQVQFYALNVTHTATATPTPAPAPAPTPTPVPAPAPTPVPAPAPTPVPAPAPIPASTQILVDKVAYDKLVKIQGLVNTLVTQIQQL</sequence>
<accession>A0A3G4ZVM8</accession>
<dbReference type="InterPro" id="IPR014895">
    <property type="entry name" value="Alginate_lyase_2"/>
</dbReference>
<dbReference type="Gene3D" id="2.60.120.200">
    <property type="match status" value="1"/>
</dbReference>
<dbReference type="SUPFAM" id="SSF49899">
    <property type="entry name" value="Concanavalin A-like lectins/glucanases"/>
    <property type="match status" value="1"/>
</dbReference>
<dbReference type="EMBL" id="MK072076">
    <property type="protein sequence ID" value="AYV78394.1"/>
    <property type="molecule type" value="Genomic_DNA"/>
</dbReference>
<reference evidence="3" key="1">
    <citation type="submission" date="2018-10" db="EMBL/GenBank/DDBJ databases">
        <title>Hidden diversity of soil giant viruses.</title>
        <authorList>
            <person name="Schulz F."/>
            <person name="Alteio L."/>
            <person name="Goudeau D."/>
            <person name="Ryan E.M."/>
            <person name="Malmstrom R.R."/>
            <person name="Blanchard J."/>
            <person name="Woyke T."/>
        </authorList>
    </citation>
    <scope>NUCLEOTIDE SEQUENCE</scope>
    <source>
        <strain evidence="3">EDV1</strain>
    </source>
</reference>